<protein>
    <submittedName>
        <fullName evidence="1">Uncharacterized protein</fullName>
    </submittedName>
</protein>
<comment type="caution">
    <text evidence="1">The sequence shown here is derived from an EMBL/GenBank/DDBJ whole genome shotgun (WGS) entry which is preliminary data.</text>
</comment>
<reference evidence="1" key="1">
    <citation type="submission" date="2019-08" db="EMBL/GenBank/DDBJ databases">
        <authorList>
            <person name="Kucharzyk K."/>
            <person name="Murdoch R.W."/>
            <person name="Higgins S."/>
            <person name="Loffler F."/>
        </authorList>
    </citation>
    <scope>NUCLEOTIDE SEQUENCE</scope>
</reference>
<organism evidence="1">
    <name type="scientific">bioreactor metagenome</name>
    <dbReference type="NCBI Taxonomy" id="1076179"/>
    <lineage>
        <taxon>unclassified sequences</taxon>
        <taxon>metagenomes</taxon>
        <taxon>ecological metagenomes</taxon>
    </lineage>
</organism>
<gene>
    <name evidence="1" type="ORF">SDC9_95116</name>
</gene>
<sequence length="111" mass="12183">MSFRVISGGTNRDSVGSRRIYGCDIRPTLEIIVVDSNFIGVNMAFYVDAGHRSFINGVESNGEVLSGEGFTIFTTRVNINVPTPTEILPLSIIDFDGIIPKYGAPRRRFGI</sequence>
<dbReference type="EMBL" id="VSSQ01012078">
    <property type="protein sequence ID" value="MPM48391.1"/>
    <property type="molecule type" value="Genomic_DNA"/>
</dbReference>
<proteinExistence type="predicted"/>
<accession>A0A645A7Y1</accession>
<name>A0A645A7Y1_9ZZZZ</name>
<evidence type="ECO:0000313" key="1">
    <source>
        <dbReference type="EMBL" id="MPM48391.1"/>
    </source>
</evidence>
<dbReference type="AlphaFoldDB" id="A0A645A7Y1"/>